<evidence type="ECO:0000313" key="2">
    <source>
        <dbReference type="Proteomes" id="UP000076842"/>
    </source>
</evidence>
<keyword evidence="2" id="KW-1185">Reference proteome</keyword>
<dbReference type="EMBL" id="KV424005">
    <property type="protein sequence ID" value="KZT54874.1"/>
    <property type="molecule type" value="Genomic_DNA"/>
</dbReference>
<name>A0A165EHE4_9BASI</name>
<dbReference type="AlphaFoldDB" id="A0A165EHE4"/>
<accession>A0A165EHE4</accession>
<reference evidence="1 2" key="1">
    <citation type="journal article" date="2016" name="Mol. Biol. Evol.">
        <title>Comparative Genomics of Early-Diverging Mushroom-Forming Fungi Provides Insights into the Origins of Lignocellulose Decay Capabilities.</title>
        <authorList>
            <person name="Nagy L.G."/>
            <person name="Riley R."/>
            <person name="Tritt A."/>
            <person name="Adam C."/>
            <person name="Daum C."/>
            <person name="Floudas D."/>
            <person name="Sun H."/>
            <person name="Yadav J.S."/>
            <person name="Pangilinan J."/>
            <person name="Larsson K.H."/>
            <person name="Matsuura K."/>
            <person name="Barry K."/>
            <person name="Labutti K."/>
            <person name="Kuo R."/>
            <person name="Ohm R.A."/>
            <person name="Bhattacharya S.S."/>
            <person name="Shirouzu T."/>
            <person name="Yoshinaga Y."/>
            <person name="Martin F.M."/>
            <person name="Grigoriev I.V."/>
            <person name="Hibbett D.S."/>
        </authorList>
    </citation>
    <scope>NUCLEOTIDE SEQUENCE [LARGE SCALE GENOMIC DNA]</scope>
    <source>
        <strain evidence="1 2">HHB12733</strain>
    </source>
</reference>
<sequence>MLFFPLRNRGPYVPVHAVALGASPRSRVYVHTPGRPISLPGVPANSASPFTVLPKVPNVLGTGSSLPCHPLYRCFLTLLLLQLLLLLALPSPDSRAIALPHQTWYQYRFRCSMLNPARKGNIV</sequence>
<dbReference type="InParanoid" id="A0A165EHE4"/>
<dbReference type="Proteomes" id="UP000076842">
    <property type="component" value="Unassembled WGS sequence"/>
</dbReference>
<organism evidence="1 2">
    <name type="scientific">Calocera cornea HHB12733</name>
    <dbReference type="NCBI Taxonomy" id="1353952"/>
    <lineage>
        <taxon>Eukaryota</taxon>
        <taxon>Fungi</taxon>
        <taxon>Dikarya</taxon>
        <taxon>Basidiomycota</taxon>
        <taxon>Agaricomycotina</taxon>
        <taxon>Dacrymycetes</taxon>
        <taxon>Dacrymycetales</taxon>
        <taxon>Dacrymycetaceae</taxon>
        <taxon>Calocera</taxon>
    </lineage>
</organism>
<proteinExistence type="predicted"/>
<protein>
    <submittedName>
        <fullName evidence="1">Uncharacterized protein</fullName>
    </submittedName>
</protein>
<evidence type="ECO:0000313" key="1">
    <source>
        <dbReference type="EMBL" id="KZT54874.1"/>
    </source>
</evidence>
<gene>
    <name evidence="1" type="ORF">CALCODRAFT_499295</name>
</gene>